<protein>
    <recommendedName>
        <fullName evidence="8">Phosphatidic acid phosphatase type 2/haloperoxidase domain-containing protein</fullName>
    </recommendedName>
</protein>
<evidence type="ECO:0000256" key="6">
    <source>
        <dbReference type="ARBA" id="ARBA00023136"/>
    </source>
</evidence>
<name>A0A1F7WT40_9BACT</name>
<evidence type="ECO:0000259" key="8">
    <source>
        <dbReference type="SMART" id="SM00014"/>
    </source>
</evidence>
<feature type="transmembrane region" description="Helical" evidence="7">
    <location>
        <begin position="151"/>
        <end position="170"/>
    </location>
</feature>
<dbReference type="GO" id="GO:0005886">
    <property type="term" value="C:plasma membrane"/>
    <property type="evidence" value="ECO:0007669"/>
    <property type="project" value="UniProtKB-SubCell"/>
</dbReference>
<keyword evidence="3 7" id="KW-0812">Transmembrane</keyword>
<feature type="transmembrane region" description="Helical" evidence="7">
    <location>
        <begin position="115"/>
        <end position="139"/>
    </location>
</feature>
<dbReference type="SMART" id="SM00014">
    <property type="entry name" value="acidPPc"/>
    <property type="match status" value="1"/>
</dbReference>
<evidence type="ECO:0000256" key="5">
    <source>
        <dbReference type="ARBA" id="ARBA00022989"/>
    </source>
</evidence>
<dbReference type="PANTHER" id="PTHR14969">
    <property type="entry name" value="SPHINGOSINE-1-PHOSPHATE PHOSPHOHYDROLASE"/>
    <property type="match status" value="1"/>
</dbReference>
<gene>
    <name evidence="9" type="ORF">A2008_02960</name>
</gene>
<feature type="domain" description="Phosphatidic acid phosphatase type 2/haloperoxidase" evidence="8">
    <location>
        <begin position="60"/>
        <end position="170"/>
    </location>
</feature>
<evidence type="ECO:0000256" key="2">
    <source>
        <dbReference type="ARBA" id="ARBA00022475"/>
    </source>
</evidence>
<keyword evidence="2" id="KW-1003">Cell membrane</keyword>
<evidence type="ECO:0000313" key="9">
    <source>
        <dbReference type="EMBL" id="OGM05807.1"/>
    </source>
</evidence>
<evidence type="ECO:0000313" key="10">
    <source>
        <dbReference type="Proteomes" id="UP000178735"/>
    </source>
</evidence>
<evidence type="ECO:0000256" key="1">
    <source>
        <dbReference type="ARBA" id="ARBA00004651"/>
    </source>
</evidence>
<dbReference type="Proteomes" id="UP000178735">
    <property type="component" value="Unassembled WGS sequence"/>
</dbReference>
<dbReference type="InterPro" id="IPR000326">
    <property type="entry name" value="PAP2/HPO"/>
</dbReference>
<keyword evidence="4" id="KW-0378">Hydrolase</keyword>
<accession>A0A1F7WT40</accession>
<feature type="transmembrane region" description="Helical" evidence="7">
    <location>
        <begin position="63"/>
        <end position="82"/>
    </location>
</feature>
<comment type="subcellular location">
    <subcellularLocation>
        <location evidence="1">Cell membrane</location>
        <topology evidence="1">Multi-pass membrane protein</topology>
    </subcellularLocation>
</comment>
<dbReference type="Pfam" id="PF01569">
    <property type="entry name" value="PAP2"/>
    <property type="match status" value="1"/>
</dbReference>
<evidence type="ECO:0000256" key="3">
    <source>
        <dbReference type="ARBA" id="ARBA00022692"/>
    </source>
</evidence>
<sequence>MTTNIFLRLDNYVSESVVERFQHASLKRAAAVLTHLGDAVLHIPIFLYFYFYCSDNVREFAVATFYSTIIGVLILYVIRLSFKRRRPIGDMPKEFAVVPLLENYSFPSGHALRNFLFSVTAYPFFGIYASAGLFFFAAFITSTRVYLKLHYLSDILAGGALGMATALAYMKYIH</sequence>
<reference evidence="9 10" key="1">
    <citation type="journal article" date="2016" name="Nat. Commun.">
        <title>Thousands of microbial genomes shed light on interconnected biogeochemical processes in an aquifer system.</title>
        <authorList>
            <person name="Anantharaman K."/>
            <person name="Brown C.T."/>
            <person name="Hug L.A."/>
            <person name="Sharon I."/>
            <person name="Castelle C.J."/>
            <person name="Probst A.J."/>
            <person name="Thomas B.C."/>
            <person name="Singh A."/>
            <person name="Wilkins M.J."/>
            <person name="Karaoz U."/>
            <person name="Brodie E.L."/>
            <person name="Williams K.H."/>
            <person name="Hubbard S.S."/>
            <person name="Banfield J.F."/>
        </authorList>
    </citation>
    <scope>NUCLEOTIDE SEQUENCE [LARGE SCALE GENOMIC DNA]</scope>
</reference>
<dbReference type="SUPFAM" id="SSF48317">
    <property type="entry name" value="Acid phosphatase/Vanadium-dependent haloperoxidase"/>
    <property type="match status" value="1"/>
</dbReference>
<dbReference type="InterPro" id="IPR036938">
    <property type="entry name" value="PAP2/HPO_sf"/>
</dbReference>
<dbReference type="GO" id="GO:0016787">
    <property type="term" value="F:hydrolase activity"/>
    <property type="evidence" value="ECO:0007669"/>
    <property type="project" value="UniProtKB-KW"/>
</dbReference>
<proteinExistence type="predicted"/>
<keyword evidence="5 7" id="KW-1133">Transmembrane helix</keyword>
<evidence type="ECO:0000256" key="4">
    <source>
        <dbReference type="ARBA" id="ARBA00022801"/>
    </source>
</evidence>
<dbReference type="AlphaFoldDB" id="A0A1F7WT40"/>
<keyword evidence="6 7" id="KW-0472">Membrane</keyword>
<evidence type="ECO:0000256" key="7">
    <source>
        <dbReference type="SAM" id="Phobius"/>
    </source>
</evidence>
<dbReference type="Gene3D" id="1.20.144.10">
    <property type="entry name" value="Phosphatidic acid phosphatase type 2/haloperoxidase"/>
    <property type="match status" value="1"/>
</dbReference>
<dbReference type="EMBL" id="MGFH01000096">
    <property type="protein sequence ID" value="OGM05807.1"/>
    <property type="molecule type" value="Genomic_DNA"/>
</dbReference>
<comment type="caution">
    <text evidence="9">The sequence shown here is derived from an EMBL/GenBank/DDBJ whole genome shotgun (WGS) entry which is preliminary data.</text>
</comment>
<organism evidence="9 10">
    <name type="scientific">Candidatus Wallbacteria bacterium GWC2_49_35</name>
    <dbReference type="NCBI Taxonomy" id="1817813"/>
    <lineage>
        <taxon>Bacteria</taxon>
        <taxon>Candidatus Walliibacteriota</taxon>
    </lineage>
</organism>
<feature type="transmembrane region" description="Helical" evidence="7">
    <location>
        <begin position="29"/>
        <end position="51"/>
    </location>
</feature>
<dbReference type="PANTHER" id="PTHR14969:SF62">
    <property type="entry name" value="DECAPRENYLPHOSPHORYL-5-PHOSPHORIBOSE PHOSPHATASE RV3807C-RELATED"/>
    <property type="match status" value="1"/>
</dbReference>
<dbReference type="STRING" id="1817813.A2008_02960"/>